<dbReference type="EMBL" id="SDKK01000032">
    <property type="protein sequence ID" value="TYC52426.1"/>
    <property type="molecule type" value="Genomic_DNA"/>
</dbReference>
<dbReference type="InterPro" id="IPR020287">
    <property type="entry name" value="Tail_sheath_C"/>
</dbReference>
<dbReference type="InterPro" id="IPR052042">
    <property type="entry name" value="Tail_sheath_structural"/>
</dbReference>
<comment type="caution">
    <text evidence="3">The sequence shown here is derived from an EMBL/GenBank/DDBJ whole genome shotgun (WGS) entry which is preliminary data.</text>
</comment>
<dbReference type="RefSeq" id="WP_148581331.1">
    <property type="nucleotide sequence ID" value="NZ_SDKK01000032.1"/>
</dbReference>
<dbReference type="OrthoDB" id="9767864at2"/>
<evidence type="ECO:0000259" key="2">
    <source>
        <dbReference type="Pfam" id="PF17482"/>
    </source>
</evidence>
<reference evidence="3 4" key="1">
    <citation type="submission" date="2019-01" db="EMBL/GenBank/DDBJ databases">
        <title>Zoogloea oleivorans genome sequencing and assembly.</title>
        <authorList>
            <person name="Tancsics A."/>
            <person name="Farkas M."/>
            <person name="Kriszt B."/>
            <person name="Maroti G."/>
            <person name="Horvath B."/>
        </authorList>
    </citation>
    <scope>NUCLEOTIDE SEQUENCE [LARGE SCALE GENOMIC DNA]</scope>
    <source>
        <strain evidence="3 4">Buc</strain>
    </source>
</reference>
<dbReference type="Proteomes" id="UP000389128">
    <property type="component" value="Unassembled WGS sequence"/>
</dbReference>
<feature type="domain" description="Tail sheath protein C-terminal" evidence="2">
    <location>
        <begin position="540"/>
        <end position="645"/>
    </location>
</feature>
<dbReference type="PANTHER" id="PTHR35861:SF1">
    <property type="entry name" value="PHAGE TAIL SHEATH PROTEIN"/>
    <property type="match status" value="1"/>
</dbReference>
<keyword evidence="4" id="KW-1185">Reference proteome</keyword>
<dbReference type="Pfam" id="PF17482">
    <property type="entry name" value="Phage_sheath_1C"/>
    <property type="match status" value="1"/>
</dbReference>
<protein>
    <submittedName>
        <fullName evidence="3">Phage tail sheath family protein</fullName>
    </submittedName>
</protein>
<evidence type="ECO:0000313" key="3">
    <source>
        <dbReference type="EMBL" id="TYC52426.1"/>
    </source>
</evidence>
<gene>
    <name evidence="3" type="ORF">ETQ85_22675</name>
</gene>
<accession>A0A6C2CFI2</accession>
<proteinExistence type="inferred from homology"/>
<evidence type="ECO:0000256" key="1">
    <source>
        <dbReference type="ARBA" id="ARBA00008005"/>
    </source>
</evidence>
<dbReference type="Gene3D" id="3.40.50.11780">
    <property type="match status" value="2"/>
</dbReference>
<dbReference type="AlphaFoldDB" id="A0A6C2CFI2"/>
<organism evidence="3 4">
    <name type="scientific">Zoogloea oleivorans</name>
    <dbReference type="NCBI Taxonomy" id="1552750"/>
    <lineage>
        <taxon>Bacteria</taxon>
        <taxon>Pseudomonadati</taxon>
        <taxon>Pseudomonadota</taxon>
        <taxon>Betaproteobacteria</taxon>
        <taxon>Rhodocyclales</taxon>
        <taxon>Zoogloeaceae</taxon>
        <taxon>Zoogloea</taxon>
    </lineage>
</organism>
<comment type="similarity">
    <text evidence="1">Belongs to the myoviridae tail sheath protein family.</text>
</comment>
<name>A0A6C2CFI2_9RHOO</name>
<dbReference type="PANTHER" id="PTHR35861">
    <property type="match status" value="1"/>
</dbReference>
<sequence length="651" mass="68934">MPTYRTPDVYVEEISVFPPSVAEVETAVPAFVGYTAKASRIIDGDLKNVPTRITSLLEFENLFGGAPALQLDSVALDAGNRFQSAALAATNTKYLYDSLRLFFDNGGGKAWITSVGKHGDSTDKDQLIAGLKRVATVDEPTILLFPDAAGLTADELAAVQMAALNQCGKLGDRVAVLDTRLATDKTAHTTVVGEMRDRVGINSLKYGAAYAPWLKLNYPKNVGYADLKGKLRKGGVAVTLASLTGDAAIITLIQRLDQAQADIAGLPARRATVSGAAGTPVSDAYGTAVLAYQGSPDAAHLQTLFAFVYEIAPLVDGMAAGAGAFTHPSLRADVGRAVTNTFLPALSGLIAVERELDGKLDAAYALQYPAVGVLALADWDTLFTDDAPTASTTAISGADDAARLGAALAAIQRAFGSLSSALANIDAAALAYQSNAEANLLESFGTYRDIVRGVNSTLTACPPSGAIAGIYALVDGQRGVWKSPANVSLTGVIGPTYALDSDDTDNLNVDATAGKSVNAIRAFVGKGTLVWGARTLAGNDNEWRYISVRRFFNMVEESVKKSTYWAVFEPNDANTWVKVRGMIESYLTQKWREGALAGSTTKDAFFVRCGLGTTMSSQDILEGRMYVEIGMAVVRPAEFIILKFYHKLQTS</sequence>
<evidence type="ECO:0000313" key="4">
    <source>
        <dbReference type="Proteomes" id="UP000389128"/>
    </source>
</evidence>